<accession>A0A0B7BZJ5</accession>
<dbReference type="EMBL" id="HACG01051763">
    <property type="protein sequence ID" value="CEK98634.1"/>
    <property type="molecule type" value="Transcribed_RNA"/>
</dbReference>
<evidence type="ECO:0000256" key="1">
    <source>
        <dbReference type="SAM" id="MobiDB-lite"/>
    </source>
</evidence>
<evidence type="ECO:0000313" key="2">
    <source>
        <dbReference type="EMBL" id="CEK98634.1"/>
    </source>
</evidence>
<reference evidence="2" key="1">
    <citation type="submission" date="2014-12" db="EMBL/GenBank/DDBJ databases">
        <title>Insight into the proteome of Arion vulgaris.</title>
        <authorList>
            <person name="Aradska J."/>
            <person name="Bulat T."/>
            <person name="Smidak R."/>
            <person name="Sarate P."/>
            <person name="Gangsoo J."/>
            <person name="Sialana F."/>
            <person name="Bilban M."/>
            <person name="Lubec G."/>
        </authorList>
    </citation>
    <scope>NUCLEOTIDE SEQUENCE</scope>
    <source>
        <tissue evidence="2">Skin</tissue>
    </source>
</reference>
<sequence length="76" mass="8376">STGTQPIRNGIVCEDNTPKTVTFAEKLISEEISFDSSSPRFDSGSDEGGSCLRKDTIFRDTNDNITLTDFRSQPTK</sequence>
<gene>
    <name evidence="2" type="primary">ORF219207</name>
</gene>
<dbReference type="AlphaFoldDB" id="A0A0B7BZJ5"/>
<feature type="non-terminal residue" evidence="2">
    <location>
        <position position="76"/>
    </location>
</feature>
<name>A0A0B7BZJ5_9EUPU</name>
<feature type="non-terminal residue" evidence="2">
    <location>
        <position position="1"/>
    </location>
</feature>
<organism evidence="2">
    <name type="scientific">Arion vulgaris</name>
    <dbReference type="NCBI Taxonomy" id="1028688"/>
    <lineage>
        <taxon>Eukaryota</taxon>
        <taxon>Metazoa</taxon>
        <taxon>Spiralia</taxon>
        <taxon>Lophotrochozoa</taxon>
        <taxon>Mollusca</taxon>
        <taxon>Gastropoda</taxon>
        <taxon>Heterobranchia</taxon>
        <taxon>Euthyneura</taxon>
        <taxon>Panpulmonata</taxon>
        <taxon>Eupulmonata</taxon>
        <taxon>Stylommatophora</taxon>
        <taxon>Helicina</taxon>
        <taxon>Arionoidea</taxon>
        <taxon>Arionidae</taxon>
        <taxon>Arion</taxon>
    </lineage>
</organism>
<proteinExistence type="predicted"/>
<protein>
    <submittedName>
        <fullName evidence="2">Uncharacterized protein</fullName>
    </submittedName>
</protein>
<feature type="region of interest" description="Disordered" evidence="1">
    <location>
        <begin position="35"/>
        <end position="55"/>
    </location>
</feature>